<dbReference type="GO" id="GO:0005737">
    <property type="term" value="C:cytoplasm"/>
    <property type="evidence" value="ECO:0007669"/>
    <property type="project" value="UniProtKB-UniRule"/>
</dbReference>
<dbReference type="GO" id="GO:0003677">
    <property type="term" value="F:DNA binding"/>
    <property type="evidence" value="ECO:0007669"/>
    <property type="project" value="UniProtKB-UniRule"/>
</dbReference>
<dbReference type="NCBIfam" id="TIGR00103">
    <property type="entry name" value="DNA_YbaB_EbfC"/>
    <property type="match status" value="1"/>
</dbReference>
<reference evidence="3" key="1">
    <citation type="submission" date="2020-12" db="EMBL/GenBank/DDBJ databases">
        <title>Genome sequencing of genetic groups of Flavobacterium columnare.</title>
        <authorList>
            <person name="Waldbieser G.C."/>
            <person name="Griffin M.J."/>
            <person name="LaFrentz B.R."/>
        </authorList>
    </citation>
    <scope>NUCLEOTIDE SEQUENCE</scope>
    <source>
        <strain evidence="3">90-106</strain>
    </source>
</reference>
<dbReference type="SUPFAM" id="SSF82607">
    <property type="entry name" value="YbaB-like"/>
    <property type="match status" value="1"/>
</dbReference>
<comment type="subunit">
    <text evidence="1">Homodimer.</text>
</comment>
<sequence>MFGDIMGMMGKLKETQQKIEETKKRLDTVLVDEKSTDGLLEVTLTANRQIRSININDQLLEDKEQLEDYLVMILNKAIEKATAINEAELGAVAKSGMPNIPVWMDYFNKTFRILF</sequence>
<comment type="subcellular location">
    <subcellularLocation>
        <location evidence="1">Cytoplasm</location>
        <location evidence="1">Nucleoid</location>
    </subcellularLocation>
</comment>
<gene>
    <name evidence="3" type="ORF">JJC05_00295</name>
</gene>
<name>A0A8G0P7J4_9FLAO</name>
<keyword evidence="1" id="KW-0963">Cytoplasm</keyword>
<evidence type="ECO:0000256" key="1">
    <source>
        <dbReference type="HAMAP-Rule" id="MF_00274"/>
    </source>
</evidence>
<accession>A0A8G0P7J4</accession>
<keyword evidence="2" id="KW-0175">Coiled coil</keyword>
<comment type="similarity">
    <text evidence="1">Belongs to the YbaB/EbfC family.</text>
</comment>
<organism evidence="3">
    <name type="scientific">Flavobacterium columnare</name>
    <dbReference type="NCBI Taxonomy" id="996"/>
    <lineage>
        <taxon>Bacteria</taxon>
        <taxon>Pseudomonadati</taxon>
        <taxon>Bacteroidota</taxon>
        <taxon>Flavobacteriia</taxon>
        <taxon>Flavobacteriales</taxon>
        <taxon>Flavobacteriaceae</taxon>
        <taxon>Flavobacterium</taxon>
    </lineage>
</organism>
<evidence type="ECO:0000313" key="3">
    <source>
        <dbReference type="EMBL" id="QYS88964.1"/>
    </source>
</evidence>
<protein>
    <recommendedName>
        <fullName evidence="1">Nucleoid-associated protein JJC05_00295</fullName>
    </recommendedName>
</protein>
<dbReference type="HAMAP" id="MF_00274">
    <property type="entry name" value="DNA_YbaB_EbfC"/>
    <property type="match status" value="1"/>
</dbReference>
<dbReference type="AlphaFoldDB" id="A0A8G0P7J4"/>
<proteinExistence type="inferred from homology"/>
<dbReference type="InterPro" id="IPR004401">
    <property type="entry name" value="YbaB/EbfC"/>
</dbReference>
<dbReference type="Gene3D" id="3.30.1310.10">
    <property type="entry name" value="Nucleoid-associated protein YbaB-like domain"/>
    <property type="match status" value="1"/>
</dbReference>
<dbReference type="InterPro" id="IPR036894">
    <property type="entry name" value="YbaB-like_sf"/>
</dbReference>
<dbReference type="Proteomes" id="UP000824721">
    <property type="component" value="Chromosome"/>
</dbReference>
<dbReference type="KEGG" id="fdv:JJC05_00295"/>
<dbReference type="PIRSF" id="PIRSF004555">
    <property type="entry name" value="UCP004555"/>
    <property type="match status" value="1"/>
</dbReference>
<feature type="coiled-coil region" evidence="2">
    <location>
        <begin position="5"/>
        <end position="32"/>
    </location>
</feature>
<evidence type="ECO:0000256" key="2">
    <source>
        <dbReference type="SAM" id="Coils"/>
    </source>
</evidence>
<comment type="function">
    <text evidence="1">Binds to DNA and alters its conformation. May be involved in regulation of gene expression, nucleoid organization and DNA protection.</text>
</comment>
<keyword evidence="1" id="KW-0238">DNA-binding</keyword>
<dbReference type="GO" id="GO:0043590">
    <property type="term" value="C:bacterial nucleoid"/>
    <property type="evidence" value="ECO:0007669"/>
    <property type="project" value="UniProtKB-UniRule"/>
</dbReference>
<dbReference type="Pfam" id="PF02575">
    <property type="entry name" value="YbaB_DNA_bd"/>
    <property type="match status" value="1"/>
</dbReference>
<dbReference type="EMBL" id="CP067378">
    <property type="protein sequence ID" value="QYS88964.1"/>
    <property type="molecule type" value="Genomic_DNA"/>
</dbReference>